<dbReference type="Gene3D" id="3.30.70.1380">
    <property type="entry name" value="Transcriptional regulatory protein pf0864 domain like"/>
    <property type="match status" value="1"/>
</dbReference>
<name>A0A840ATL5_9HYPH</name>
<keyword evidence="4" id="KW-1185">Reference proteome</keyword>
<keyword evidence="1" id="KW-0533">Nickel</keyword>
<evidence type="ECO:0008006" key="5">
    <source>
        <dbReference type="Google" id="ProtNLM"/>
    </source>
</evidence>
<evidence type="ECO:0000256" key="1">
    <source>
        <dbReference type="ARBA" id="ARBA00022596"/>
    </source>
</evidence>
<reference evidence="3 4" key="1">
    <citation type="submission" date="2020-08" db="EMBL/GenBank/DDBJ databases">
        <title>Genomic Encyclopedia of Type Strains, Phase IV (KMG-IV): sequencing the most valuable type-strain genomes for metagenomic binning, comparative biology and taxonomic classification.</title>
        <authorList>
            <person name="Goeker M."/>
        </authorList>
    </citation>
    <scope>NUCLEOTIDE SEQUENCE [LARGE SCALE GENOMIC DNA]</scope>
    <source>
        <strain evidence="3 4">DSM 25966</strain>
    </source>
</reference>
<dbReference type="RefSeq" id="WP_183399379.1">
    <property type="nucleotide sequence ID" value="NZ_JACIDS010000003.1"/>
</dbReference>
<organism evidence="3 4">
    <name type="scientific">Kaistia hirudinis</name>
    <dbReference type="NCBI Taxonomy" id="1293440"/>
    <lineage>
        <taxon>Bacteria</taxon>
        <taxon>Pseudomonadati</taxon>
        <taxon>Pseudomonadota</taxon>
        <taxon>Alphaproteobacteria</taxon>
        <taxon>Hyphomicrobiales</taxon>
        <taxon>Kaistiaceae</taxon>
        <taxon>Kaistia</taxon>
    </lineage>
</organism>
<dbReference type="PANTHER" id="PTHR36566">
    <property type="entry name" value="NICKEL INSERTION PROTEIN-RELATED"/>
    <property type="match status" value="1"/>
</dbReference>
<evidence type="ECO:0000256" key="2">
    <source>
        <dbReference type="SAM" id="MobiDB-lite"/>
    </source>
</evidence>
<sequence length="436" mass="46362">MLQLHLDPLGGVAGDMFVAALLDLRPDLAPGLQAALSHCPLIADVDCTVLAHDDGILTGKRFVVSKPAATDIVSRPHRHEPSDLHRHPHAPAPGHTHGDPHEDQGHGSPSHGHIHWRDIRAAMARSPLDEVTRAHAIGIFSLLAGAEARIHGQAVDDVAFHEVGAWDSIADIVAASWLIGRLDVQRWTIGAIPIGSGRVRTAHGPLPVPAPAAARLLEGFEVMDDGIAGERVTPTGAAIVAYLCGNRDTPVAARVLRASGYGFGARRLPGISNCLRVLAFEARAAHAPATDAVAVLECEIDDQSGEDLATALAHLRAAPGVIDALQAPVYGKKGRLMTHLRILAEPAHRSAVEEAIFHETTTLGIRHAIVARTILRREMREIERDGRAFRAKIADRPAGRTVKIEADDLAGIGGAADRSRLRAGLEAKLLREGEGP</sequence>
<dbReference type="Pfam" id="PF01969">
    <property type="entry name" value="Ni_insertion"/>
    <property type="match status" value="1"/>
</dbReference>
<dbReference type="AlphaFoldDB" id="A0A840ATL5"/>
<feature type="compositionally biased region" description="Basic and acidic residues" evidence="2">
    <location>
        <begin position="96"/>
        <end position="105"/>
    </location>
</feature>
<proteinExistence type="predicted"/>
<feature type="region of interest" description="Disordered" evidence="2">
    <location>
        <begin position="71"/>
        <end position="113"/>
    </location>
</feature>
<accession>A0A840ATL5</accession>
<comment type="caution">
    <text evidence="3">The sequence shown here is derived from an EMBL/GenBank/DDBJ whole genome shotgun (WGS) entry which is preliminary data.</text>
</comment>
<dbReference type="PANTHER" id="PTHR36566:SF1">
    <property type="entry name" value="PYRIDINIUM-3,5-BISTHIOCARBOXYLIC ACID MONONUCLEOTIDE NICKEL INSERTION PROTEIN"/>
    <property type="match status" value="1"/>
</dbReference>
<dbReference type="InterPro" id="IPR002822">
    <property type="entry name" value="Ni_insertion"/>
</dbReference>
<evidence type="ECO:0000313" key="4">
    <source>
        <dbReference type="Proteomes" id="UP000553963"/>
    </source>
</evidence>
<protein>
    <recommendedName>
        <fullName evidence="5">LarC family nickel insertion protein</fullName>
    </recommendedName>
</protein>
<gene>
    <name evidence="3" type="ORF">GGR25_002825</name>
</gene>
<evidence type="ECO:0000313" key="3">
    <source>
        <dbReference type="EMBL" id="MBB3931775.1"/>
    </source>
</evidence>
<dbReference type="Proteomes" id="UP000553963">
    <property type="component" value="Unassembled WGS sequence"/>
</dbReference>
<dbReference type="EMBL" id="JACIDS010000003">
    <property type="protein sequence ID" value="MBB3931775.1"/>
    <property type="molecule type" value="Genomic_DNA"/>
</dbReference>